<protein>
    <recommendedName>
        <fullName evidence="3">DUF2568 domain-containing protein</fullName>
    </recommendedName>
</protein>
<proteinExistence type="predicted"/>
<dbReference type="Pfam" id="PF10823">
    <property type="entry name" value="DUF2568"/>
    <property type="match status" value="1"/>
</dbReference>
<keyword evidence="1" id="KW-1133">Transmembrane helix</keyword>
<dbReference type="RefSeq" id="WP_407988824.1">
    <property type="nucleotide sequence ID" value="NZ_AP035881.2"/>
</dbReference>
<evidence type="ECO:0000256" key="1">
    <source>
        <dbReference type="SAM" id="Phobius"/>
    </source>
</evidence>
<evidence type="ECO:0000313" key="2">
    <source>
        <dbReference type="EMBL" id="BFP46411.1"/>
    </source>
</evidence>
<keyword evidence="1" id="KW-0472">Membrane</keyword>
<feature type="transmembrane region" description="Helical" evidence="1">
    <location>
        <begin position="37"/>
        <end position="60"/>
    </location>
</feature>
<feature type="transmembrane region" description="Helical" evidence="1">
    <location>
        <begin position="67"/>
        <end position="88"/>
    </location>
</feature>
<dbReference type="AlphaFoldDB" id="A0AB33JUN7"/>
<dbReference type="InterPro" id="IPR021214">
    <property type="entry name" value="DUF2568"/>
</dbReference>
<name>A0AB33JUN7_9ACTN</name>
<feature type="transmembrane region" description="Helical" evidence="1">
    <location>
        <begin position="12"/>
        <end position="31"/>
    </location>
</feature>
<keyword evidence="1" id="KW-0812">Transmembrane</keyword>
<feature type="transmembrane region" description="Helical" evidence="1">
    <location>
        <begin position="94"/>
        <end position="112"/>
    </location>
</feature>
<evidence type="ECO:0008006" key="3">
    <source>
        <dbReference type="Google" id="ProtNLM"/>
    </source>
</evidence>
<accession>A0AB33JUN7</accession>
<organism evidence="2">
    <name type="scientific">Kitasatospora sp. CMC57</name>
    <dbReference type="NCBI Taxonomy" id="3231513"/>
    <lineage>
        <taxon>Bacteria</taxon>
        <taxon>Bacillati</taxon>
        <taxon>Actinomycetota</taxon>
        <taxon>Actinomycetes</taxon>
        <taxon>Kitasatosporales</taxon>
        <taxon>Streptomycetaceae</taxon>
        <taxon>Kitasatospora</taxon>
    </lineage>
</organism>
<dbReference type="EMBL" id="AP035881">
    <property type="protein sequence ID" value="BFP46411.1"/>
    <property type="molecule type" value="Genomic_DNA"/>
</dbReference>
<gene>
    <name evidence="2" type="ORF">KCMC57_27790</name>
</gene>
<sequence>MKLPTPLHVINEGLAFVLEVAALAVLAGWGWQSAENTVLRLLVAVAAPGAAAVLWGLFAAPKARIRVPLAGVLAVKALVFGAAAVALYGMDRPGWGLAFAGVAVANTVLATLDRQAWMHRQEEALPEGG</sequence>
<reference evidence="2" key="1">
    <citation type="submission" date="2024-07" db="EMBL/GenBank/DDBJ databases">
        <title>Complete genome sequences of cellulolytic bacteria, Kitasatospora sp. CMC57 and Streptomyces sp. CMC78, isolated from Japanese agricultural soil.</title>
        <authorList>
            <person name="Hashimoto T."/>
            <person name="Ito M."/>
            <person name="Iwamoto M."/>
            <person name="Fukahori D."/>
            <person name="Shoda T."/>
            <person name="Sakoda M."/>
            <person name="Morohoshi T."/>
            <person name="Mitsuboshi M."/>
            <person name="Nishizawa T."/>
        </authorList>
    </citation>
    <scope>NUCLEOTIDE SEQUENCE</scope>
    <source>
        <strain evidence="2">CMC57</strain>
    </source>
</reference>